<name>A0ABM9DPQ0_9HYPH</name>
<comment type="caution">
    <text evidence="1">The sequence shown here is derived from an EMBL/GenBank/DDBJ whole genome shotgun (WGS) entry which is preliminary data.</text>
</comment>
<reference evidence="1" key="1">
    <citation type="submission" date="2022-03" db="EMBL/GenBank/DDBJ databases">
        <authorList>
            <person name="Brunel B."/>
        </authorList>
    </citation>
    <scope>NUCLEOTIDE SEQUENCE</scope>
    <source>
        <strain evidence="1">STM4922sample</strain>
    </source>
</reference>
<accession>A0ABM9DPQ0</accession>
<keyword evidence="2" id="KW-1185">Reference proteome</keyword>
<dbReference type="Proteomes" id="UP001152604">
    <property type="component" value="Unassembled WGS sequence"/>
</dbReference>
<proteinExistence type="predicted"/>
<evidence type="ECO:0000313" key="1">
    <source>
        <dbReference type="EMBL" id="CAH2398614.1"/>
    </source>
</evidence>
<sequence length="48" mass="5342">MGLESPHTLVLSNRSYRLIGSHAGLEHSRLDLSDLSLKEAPQRPERSS</sequence>
<organism evidence="1 2">
    <name type="scientific">Mesorhizobium ventifaucium</name>
    <dbReference type="NCBI Taxonomy" id="666020"/>
    <lineage>
        <taxon>Bacteria</taxon>
        <taxon>Pseudomonadati</taxon>
        <taxon>Pseudomonadota</taxon>
        <taxon>Alphaproteobacteria</taxon>
        <taxon>Hyphomicrobiales</taxon>
        <taxon>Phyllobacteriaceae</taxon>
        <taxon>Mesorhizobium</taxon>
    </lineage>
</organism>
<gene>
    <name evidence="1" type="ORF">MES4922_20193</name>
</gene>
<protein>
    <submittedName>
        <fullName evidence="1">Uncharacterized protein</fullName>
    </submittedName>
</protein>
<dbReference type="EMBL" id="CAKXZS010000012">
    <property type="protein sequence ID" value="CAH2398614.1"/>
    <property type="molecule type" value="Genomic_DNA"/>
</dbReference>
<evidence type="ECO:0000313" key="2">
    <source>
        <dbReference type="Proteomes" id="UP001152604"/>
    </source>
</evidence>